<protein>
    <submittedName>
        <fullName evidence="1">Uncharacterized protein</fullName>
    </submittedName>
</protein>
<name>A0A401H567_9APHY</name>
<dbReference type="OrthoDB" id="5411773at2759"/>
<dbReference type="AlphaFoldDB" id="A0A401H567"/>
<organism evidence="1 2">
    <name type="scientific">Sparassis crispa</name>
    <dbReference type="NCBI Taxonomy" id="139825"/>
    <lineage>
        <taxon>Eukaryota</taxon>
        <taxon>Fungi</taxon>
        <taxon>Dikarya</taxon>
        <taxon>Basidiomycota</taxon>
        <taxon>Agaricomycotina</taxon>
        <taxon>Agaricomycetes</taxon>
        <taxon>Polyporales</taxon>
        <taxon>Sparassidaceae</taxon>
        <taxon>Sparassis</taxon>
    </lineage>
</organism>
<accession>A0A401H567</accession>
<evidence type="ECO:0000313" key="2">
    <source>
        <dbReference type="Proteomes" id="UP000287166"/>
    </source>
</evidence>
<sequence length="77" mass="9020">MLELDQQVHDYEAHILPSLRKYIELRKGLEGKFDAVQEQQQHRLLHTVHAGLYGRAGHEGPRVSRWMWTCISRARAT</sequence>
<dbReference type="Proteomes" id="UP000287166">
    <property type="component" value="Unassembled WGS sequence"/>
</dbReference>
<dbReference type="InParanoid" id="A0A401H567"/>
<comment type="caution">
    <text evidence="1">The sequence shown here is derived from an EMBL/GenBank/DDBJ whole genome shotgun (WGS) entry which is preliminary data.</text>
</comment>
<dbReference type="RefSeq" id="XP_027620500.1">
    <property type="nucleotide sequence ID" value="XM_027764699.1"/>
</dbReference>
<dbReference type="GeneID" id="38786504"/>
<keyword evidence="2" id="KW-1185">Reference proteome</keyword>
<proteinExistence type="predicted"/>
<gene>
    <name evidence="1" type="ORF">SCP_1602500</name>
</gene>
<reference evidence="1 2" key="1">
    <citation type="journal article" date="2018" name="Sci. Rep.">
        <title>Genome sequence of the cauliflower mushroom Sparassis crispa (Hanabiratake) and its association with beneficial usage.</title>
        <authorList>
            <person name="Kiyama R."/>
            <person name="Furutani Y."/>
            <person name="Kawaguchi K."/>
            <person name="Nakanishi T."/>
        </authorList>
    </citation>
    <scope>NUCLEOTIDE SEQUENCE [LARGE SCALE GENOMIC DNA]</scope>
</reference>
<dbReference type="EMBL" id="BFAD01000016">
    <property type="protein sequence ID" value="GBE89587.1"/>
    <property type="molecule type" value="Genomic_DNA"/>
</dbReference>
<evidence type="ECO:0000313" key="1">
    <source>
        <dbReference type="EMBL" id="GBE89587.1"/>
    </source>
</evidence>